<dbReference type="InterPro" id="IPR013810">
    <property type="entry name" value="Ribosomal_uS5_N"/>
</dbReference>
<keyword evidence="4 7" id="KW-0689">Ribosomal protein</keyword>
<gene>
    <name evidence="7 10" type="primary">rpsE</name>
    <name evidence="10" type="ORF">COT12_01870</name>
</gene>
<name>A0A2M6YC55_9BACT</name>
<dbReference type="GO" id="GO:0006412">
    <property type="term" value="P:translation"/>
    <property type="evidence" value="ECO:0007669"/>
    <property type="project" value="UniProtKB-UniRule"/>
</dbReference>
<evidence type="ECO:0000256" key="6">
    <source>
        <dbReference type="ARBA" id="ARBA00035255"/>
    </source>
</evidence>
<dbReference type="InterPro" id="IPR018192">
    <property type="entry name" value="Ribosomal_uS5_N_CS"/>
</dbReference>
<keyword evidence="2 7" id="KW-0699">rRNA-binding</keyword>
<comment type="domain">
    <text evidence="7">The N-terminal domain interacts with the head of the 30S subunit; the C-terminal domain interacts with the body and contacts protein S4. The interaction surface between S4 and S5 is involved in control of translational fidelity.</text>
</comment>
<evidence type="ECO:0000256" key="4">
    <source>
        <dbReference type="ARBA" id="ARBA00022980"/>
    </source>
</evidence>
<evidence type="ECO:0000313" key="11">
    <source>
        <dbReference type="Proteomes" id="UP000229896"/>
    </source>
</evidence>
<evidence type="ECO:0000256" key="8">
    <source>
        <dbReference type="RuleBase" id="RU003823"/>
    </source>
</evidence>
<evidence type="ECO:0000256" key="5">
    <source>
        <dbReference type="ARBA" id="ARBA00023274"/>
    </source>
</evidence>
<evidence type="ECO:0000256" key="3">
    <source>
        <dbReference type="ARBA" id="ARBA00022884"/>
    </source>
</evidence>
<dbReference type="GO" id="GO:0015935">
    <property type="term" value="C:small ribosomal subunit"/>
    <property type="evidence" value="ECO:0007669"/>
    <property type="project" value="InterPro"/>
</dbReference>
<keyword evidence="3 7" id="KW-0694">RNA-binding</keyword>
<keyword evidence="5 7" id="KW-0687">Ribonucleoprotein</keyword>
<dbReference type="EMBL" id="PEXI01000058">
    <property type="protein sequence ID" value="PIU24287.1"/>
    <property type="molecule type" value="Genomic_DNA"/>
</dbReference>
<dbReference type="SUPFAM" id="SSF54768">
    <property type="entry name" value="dsRNA-binding domain-like"/>
    <property type="match status" value="1"/>
</dbReference>
<dbReference type="PROSITE" id="PS50881">
    <property type="entry name" value="S5_DSRBD"/>
    <property type="match status" value="1"/>
</dbReference>
<comment type="subunit">
    <text evidence="7">Part of the 30S ribosomal subunit. Contacts proteins S4 and S8.</text>
</comment>
<proteinExistence type="inferred from homology"/>
<dbReference type="InterPro" id="IPR005712">
    <property type="entry name" value="Ribosomal_uS5_bac-type"/>
</dbReference>
<evidence type="ECO:0000313" key="10">
    <source>
        <dbReference type="EMBL" id="PIU24287.1"/>
    </source>
</evidence>
<dbReference type="InterPro" id="IPR005324">
    <property type="entry name" value="Ribosomal_uS5_C"/>
</dbReference>
<dbReference type="HAMAP" id="MF_01307_B">
    <property type="entry name" value="Ribosomal_uS5_B"/>
    <property type="match status" value="1"/>
</dbReference>
<dbReference type="Pfam" id="PF03719">
    <property type="entry name" value="Ribosomal_S5_C"/>
    <property type="match status" value="1"/>
</dbReference>
<evidence type="ECO:0000256" key="1">
    <source>
        <dbReference type="ARBA" id="ARBA00008945"/>
    </source>
</evidence>
<comment type="function">
    <text evidence="7">Located at the back of the 30S subunit body where it stabilizes the conformation of the head with respect to the body.</text>
</comment>
<evidence type="ECO:0000256" key="2">
    <source>
        <dbReference type="ARBA" id="ARBA00022730"/>
    </source>
</evidence>
<dbReference type="FunFam" id="3.30.230.10:FF:000002">
    <property type="entry name" value="30S ribosomal protein S5"/>
    <property type="match status" value="1"/>
</dbReference>
<dbReference type="Proteomes" id="UP000229896">
    <property type="component" value="Unassembled WGS sequence"/>
</dbReference>
<feature type="domain" description="S5 DRBM" evidence="9">
    <location>
        <begin position="18"/>
        <end position="81"/>
    </location>
</feature>
<dbReference type="PANTHER" id="PTHR48277:SF1">
    <property type="entry name" value="MITOCHONDRIAL RIBOSOMAL PROTEIN S5"/>
    <property type="match status" value="1"/>
</dbReference>
<comment type="similarity">
    <text evidence="1 7 8">Belongs to the universal ribosomal protein uS5 family.</text>
</comment>
<dbReference type="Pfam" id="PF00333">
    <property type="entry name" value="Ribosomal_S5"/>
    <property type="match status" value="1"/>
</dbReference>
<comment type="caution">
    <text evidence="10">The sequence shown here is derived from an EMBL/GenBank/DDBJ whole genome shotgun (WGS) entry which is preliminary data.</text>
</comment>
<dbReference type="GO" id="GO:0003735">
    <property type="term" value="F:structural constituent of ribosome"/>
    <property type="evidence" value="ECO:0007669"/>
    <property type="project" value="UniProtKB-UniRule"/>
</dbReference>
<dbReference type="InterPro" id="IPR014721">
    <property type="entry name" value="Ribsml_uS5_D2-typ_fold_subgr"/>
</dbReference>
<dbReference type="NCBIfam" id="TIGR01021">
    <property type="entry name" value="rpsE_bact"/>
    <property type="match status" value="1"/>
</dbReference>
<comment type="function">
    <text evidence="7">With S4 and S12 plays an important role in translational accuracy.</text>
</comment>
<dbReference type="SUPFAM" id="SSF54211">
    <property type="entry name" value="Ribosomal protein S5 domain 2-like"/>
    <property type="match status" value="1"/>
</dbReference>
<dbReference type="AlphaFoldDB" id="A0A2M6YC55"/>
<protein>
    <recommendedName>
        <fullName evidence="6 7">Small ribosomal subunit protein uS5</fullName>
    </recommendedName>
</protein>
<accession>A0A2M6YC55</accession>
<dbReference type="PANTHER" id="PTHR48277">
    <property type="entry name" value="MITOCHONDRIAL RIBOSOMAL PROTEIN S5"/>
    <property type="match status" value="1"/>
</dbReference>
<dbReference type="InterPro" id="IPR000851">
    <property type="entry name" value="Ribosomal_uS5"/>
</dbReference>
<dbReference type="GO" id="GO:0005737">
    <property type="term" value="C:cytoplasm"/>
    <property type="evidence" value="ECO:0007669"/>
    <property type="project" value="UniProtKB-ARBA"/>
</dbReference>
<reference evidence="11" key="1">
    <citation type="submission" date="2017-09" db="EMBL/GenBank/DDBJ databases">
        <title>Depth-based differentiation of microbial function through sediment-hosted aquifers and enrichment of novel symbionts in the deep terrestrial subsurface.</title>
        <authorList>
            <person name="Probst A.J."/>
            <person name="Ladd B."/>
            <person name="Jarett J.K."/>
            <person name="Geller-Mcgrath D.E."/>
            <person name="Sieber C.M.K."/>
            <person name="Emerson J.B."/>
            <person name="Anantharaman K."/>
            <person name="Thomas B.C."/>
            <person name="Malmstrom R."/>
            <person name="Stieglmeier M."/>
            <person name="Klingl A."/>
            <person name="Woyke T."/>
            <person name="Ryan C.M."/>
            <person name="Banfield J.F."/>
        </authorList>
    </citation>
    <scope>NUCLEOTIDE SEQUENCE [LARGE SCALE GENOMIC DNA]</scope>
</reference>
<dbReference type="PROSITE" id="PS00585">
    <property type="entry name" value="RIBOSOMAL_S5"/>
    <property type="match status" value="1"/>
</dbReference>
<dbReference type="Gene3D" id="3.30.160.20">
    <property type="match status" value="1"/>
</dbReference>
<organism evidence="10 11">
    <name type="scientific">Candidatus Berkelbacteria bacterium CG08_land_8_20_14_0_20_39_8</name>
    <dbReference type="NCBI Taxonomy" id="1974511"/>
    <lineage>
        <taxon>Bacteria</taxon>
        <taxon>Candidatus Berkelbacteria</taxon>
    </lineage>
</organism>
<dbReference type="InterPro" id="IPR020568">
    <property type="entry name" value="Ribosomal_Su5_D2-typ_SF"/>
</dbReference>
<dbReference type="Gene3D" id="3.30.230.10">
    <property type="match status" value="1"/>
</dbReference>
<evidence type="ECO:0000259" key="9">
    <source>
        <dbReference type="PROSITE" id="PS50881"/>
    </source>
</evidence>
<dbReference type="GO" id="GO:0019843">
    <property type="term" value="F:rRNA binding"/>
    <property type="evidence" value="ECO:0007669"/>
    <property type="project" value="UniProtKB-UniRule"/>
</dbReference>
<evidence type="ECO:0000256" key="7">
    <source>
        <dbReference type="HAMAP-Rule" id="MF_01307"/>
    </source>
</evidence>
<sequence>MNKTRKERKNKEQNSSEYEERVVEISRVSRVVKGGRRIRFRVLVVIGDRNGKIGYGIAKGNEIAVAVKKAKNSAKKKMIQVPVIDDTIPYEVTQDFGSSKIFLKPASQGTSIVAGGVVRVIAELAGIKNLLSKTIGSANKVNNVKTVFLALANFDPEKVEIVKNRFEKQSALLSAKTSLEKPVGETEKVNINKSKIDKLPVETG</sequence>